<proteinExistence type="predicted"/>
<name>A0ABS2KNP1_9NOCA</name>
<feature type="region of interest" description="Disordered" evidence="1">
    <location>
        <begin position="1"/>
        <end position="117"/>
    </location>
</feature>
<feature type="compositionally biased region" description="Low complexity" evidence="1">
    <location>
        <begin position="1"/>
        <end position="21"/>
    </location>
</feature>
<keyword evidence="3" id="KW-1185">Reference proteome</keyword>
<organism evidence="2 3">
    <name type="scientific">Rhodococcoides corynebacterioides</name>
    <dbReference type="NCBI Taxonomy" id="53972"/>
    <lineage>
        <taxon>Bacteria</taxon>
        <taxon>Bacillati</taxon>
        <taxon>Actinomycetota</taxon>
        <taxon>Actinomycetes</taxon>
        <taxon>Mycobacteriales</taxon>
        <taxon>Nocardiaceae</taxon>
        <taxon>Rhodococcoides</taxon>
    </lineage>
</organism>
<feature type="compositionally biased region" description="Basic and acidic residues" evidence="1">
    <location>
        <begin position="108"/>
        <end position="117"/>
    </location>
</feature>
<reference evidence="2 3" key="1">
    <citation type="submission" date="2021-01" db="EMBL/GenBank/DDBJ databases">
        <title>Genomics of switchgrass bacterial isolates.</title>
        <authorList>
            <person name="Shade A."/>
        </authorList>
    </citation>
    <scope>NUCLEOTIDE SEQUENCE [LARGE SCALE GENOMIC DNA]</scope>
    <source>
        <strain evidence="2 3">PvP111</strain>
    </source>
</reference>
<evidence type="ECO:0008006" key="4">
    <source>
        <dbReference type="Google" id="ProtNLM"/>
    </source>
</evidence>
<protein>
    <recommendedName>
        <fullName evidence="4">Autophagy-related protein 2</fullName>
    </recommendedName>
</protein>
<sequence length="117" mass="12293">MTSDEQSDTTNTDDTSSDAGSANEETVGPELTQEDLDRAGEKMDGLNARYETGARETVTLPGTGGTVSGTAFADFDEDGASEKSDTEKSDTERADTERADTGSGQDAESEKGERQPT</sequence>
<accession>A0ABS2KNP1</accession>
<dbReference type="Proteomes" id="UP000703038">
    <property type="component" value="Unassembled WGS sequence"/>
</dbReference>
<feature type="compositionally biased region" description="Basic and acidic residues" evidence="1">
    <location>
        <begin position="35"/>
        <end position="44"/>
    </location>
</feature>
<dbReference type="EMBL" id="JAFBBK010000001">
    <property type="protein sequence ID" value="MBM7413557.1"/>
    <property type="molecule type" value="Genomic_DNA"/>
</dbReference>
<feature type="compositionally biased region" description="Basic and acidic residues" evidence="1">
    <location>
        <begin position="80"/>
        <end position="100"/>
    </location>
</feature>
<comment type="caution">
    <text evidence="2">The sequence shown here is derived from an EMBL/GenBank/DDBJ whole genome shotgun (WGS) entry which is preliminary data.</text>
</comment>
<evidence type="ECO:0000256" key="1">
    <source>
        <dbReference type="SAM" id="MobiDB-lite"/>
    </source>
</evidence>
<dbReference type="RefSeq" id="WP_204866238.1">
    <property type="nucleotide sequence ID" value="NZ_JAFBBK010000001.1"/>
</dbReference>
<evidence type="ECO:0000313" key="2">
    <source>
        <dbReference type="EMBL" id="MBM7413557.1"/>
    </source>
</evidence>
<gene>
    <name evidence="2" type="ORF">JOE42_000290</name>
</gene>
<evidence type="ECO:0000313" key="3">
    <source>
        <dbReference type="Proteomes" id="UP000703038"/>
    </source>
</evidence>